<keyword evidence="4" id="KW-1185">Reference proteome</keyword>
<evidence type="ECO:0000256" key="1">
    <source>
        <dbReference type="ARBA" id="ARBA00006611"/>
    </source>
</evidence>
<feature type="domain" description="Bacterial type II secretion system protein E" evidence="2">
    <location>
        <begin position="72"/>
        <end position="288"/>
    </location>
</feature>
<dbReference type="Gene3D" id="3.30.450.380">
    <property type="match status" value="1"/>
</dbReference>
<accession>A0A4V6HRE4</accession>
<dbReference type="InterPro" id="IPR001482">
    <property type="entry name" value="T2SS/T4SS_dom"/>
</dbReference>
<dbReference type="GO" id="GO:0016887">
    <property type="term" value="F:ATP hydrolysis activity"/>
    <property type="evidence" value="ECO:0007669"/>
    <property type="project" value="InterPro"/>
</dbReference>
<dbReference type="SUPFAM" id="SSF52540">
    <property type="entry name" value="P-loop containing nucleoside triphosphate hydrolases"/>
    <property type="match status" value="1"/>
</dbReference>
<dbReference type="Gene3D" id="3.40.50.300">
    <property type="entry name" value="P-loop containing nucleotide triphosphate hydrolases"/>
    <property type="match status" value="1"/>
</dbReference>
<comment type="caution">
    <text evidence="3">The sequence shown here is derived from an EMBL/GenBank/DDBJ whole genome shotgun (WGS) entry which is preliminary data.</text>
</comment>
<dbReference type="InterPro" id="IPR050921">
    <property type="entry name" value="T4SS_GSP_E_ATPase"/>
</dbReference>
<dbReference type="InterPro" id="IPR027417">
    <property type="entry name" value="P-loop_NTPase"/>
</dbReference>
<sequence length="330" mass="37967">MTDINYNGRDTWIDHLEKGRFLAEDIEVTSDFINQFSMRLSNAVSANFNKNENLLEAETKTLRISIIHESVASTGRSVSIRKTDPCRRLTESLMQKTGYCSGEMMAFLENAVKAHMNIIMCGLPGSGKTELLKYLTGFVPANERVITIEDNLEIHYADINPGKDAVELKVNEKLFDYTKAIKACLRQNPKWIMLSEARSAEVKYLLEAMSTGTHCLTTLHTNDVRKVPDRIQNMMKDSLAANRMENDIYSFVNVGVLLKKRMNQVGVIQRYIEQICIYNRNEVRGVNEIMMLAENGEMTSRKLPHNIERKFTQDNIEDPFRVRGRYEHWK</sequence>
<dbReference type="PANTHER" id="PTHR30486:SF6">
    <property type="entry name" value="TYPE IV PILUS RETRACTATION ATPASE PILT"/>
    <property type="match status" value="1"/>
</dbReference>
<evidence type="ECO:0000259" key="2">
    <source>
        <dbReference type="Pfam" id="PF00437"/>
    </source>
</evidence>
<gene>
    <name evidence="3" type="ORF">DSM106044_04498</name>
</gene>
<dbReference type="Pfam" id="PF00437">
    <property type="entry name" value="T2SSE"/>
    <property type="match status" value="1"/>
</dbReference>
<evidence type="ECO:0000313" key="4">
    <source>
        <dbReference type="Proteomes" id="UP000306509"/>
    </source>
</evidence>
<dbReference type="RefSeq" id="WP_243133091.1">
    <property type="nucleotide sequence ID" value="NZ_QGQD01000086.1"/>
</dbReference>
<organism evidence="3 4">
    <name type="scientific">Robinsoniella peoriensis</name>
    <dbReference type="NCBI Taxonomy" id="180332"/>
    <lineage>
        <taxon>Bacteria</taxon>
        <taxon>Bacillati</taxon>
        <taxon>Bacillota</taxon>
        <taxon>Clostridia</taxon>
        <taxon>Lachnospirales</taxon>
        <taxon>Lachnospiraceae</taxon>
        <taxon>Robinsoniella</taxon>
    </lineage>
</organism>
<protein>
    <submittedName>
        <fullName evidence="3">Type IV secretion system protein VirB11</fullName>
    </submittedName>
</protein>
<reference evidence="3 4" key="1">
    <citation type="journal article" date="2019" name="Anaerobe">
        <title>Detection of Robinsoniella peoriensis in multiple bone samples of a trauma patient.</title>
        <authorList>
            <person name="Schrottner P."/>
            <person name="Hartwich K."/>
            <person name="Bunk B."/>
            <person name="Schober I."/>
            <person name="Helbig S."/>
            <person name="Rudolph W.W."/>
            <person name="Gunzer F."/>
        </authorList>
    </citation>
    <scope>NUCLEOTIDE SEQUENCE [LARGE SCALE GENOMIC DNA]</scope>
    <source>
        <strain evidence="3 4">DSM 106044</strain>
    </source>
</reference>
<dbReference type="STRING" id="180332.GCA_000797495_05082"/>
<dbReference type="EMBL" id="QGQD01000086">
    <property type="protein sequence ID" value="TLC98747.1"/>
    <property type="molecule type" value="Genomic_DNA"/>
</dbReference>
<proteinExistence type="inferred from homology"/>
<dbReference type="AlphaFoldDB" id="A0A4V6HRE4"/>
<dbReference type="PANTHER" id="PTHR30486">
    <property type="entry name" value="TWITCHING MOTILITY PROTEIN PILT"/>
    <property type="match status" value="1"/>
</dbReference>
<dbReference type="CDD" id="cd01130">
    <property type="entry name" value="VirB11-like_ATPase"/>
    <property type="match status" value="1"/>
</dbReference>
<comment type="similarity">
    <text evidence="1">Belongs to the GSP E family.</text>
</comment>
<name>A0A4V6HRE4_9FIRM</name>
<dbReference type="Proteomes" id="UP000306509">
    <property type="component" value="Unassembled WGS sequence"/>
</dbReference>
<evidence type="ECO:0000313" key="3">
    <source>
        <dbReference type="EMBL" id="TLC98747.1"/>
    </source>
</evidence>